<comment type="caution">
    <text evidence="2">The sequence shown here is derived from an EMBL/GenBank/DDBJ whole genome shotgun (WGS) entry which is preliminary data.</text>
</comment>
<name>A0A9P5Z3C3_9AGAR</name>
<gene>
    <name evidence="2" type="ORF">BDN70DRAFT_921181</name>
</gene>
<reference evidence="2" key="1">
    <citation type="submission" date="2020-11" db="EMBL/GenBank/DDBJ databases">
        <authorList>
            <consortium name="DOE Joint Genome Institute"/>
            <person name="Ahrendt S."/>
            <person name="Riley R."/>
            <person name="Andreopoulos W."/>
            <person name="Labutti K."/>
            <person name="Pangilinan J."/>
            <person name="Ruiz-Duenas F.J."/>
            <person name="Barrasa J.M."/>
            <person name="Sanchez-Garcia M."/>
            <person name="Camarero S."/>
            <person name="Miyauchi S."/>
            <person name="Serrano A."/>
            <person name="Linde D."/>
            <person name="Babiker R."/>
            <person name="Drula E."/>
            <person name="Ayuso-Fernandez I."/>
            <person name="Pacheco R."/>
            <person name="Padilla G."/>
            <person name="Ferreira P."/>
            <person name="Barriuso J."/>
            <person name="Kellner H."/>
            <person name="Castanera R."/>
            <person name="Alfaro M."/>
            <person name="Ramirez L."/>
            <person name="Pisabarro A.G."/>
            <person name="Kuo A."/>
            <person name="Tritt A."/>
            <person name="Lipzen A."/>
            <person name="He G."/>
            <person name="Yan M."/>
            <person name="Ng V."/>
            <person name="Cullen D."/>
            <person name="Martin F."/>
            <person name="Rosso M.-N."/>
            <person name="Henrissat B."/>
            <person name="Hibbett D."/>
            <person name="Martinez A.T."/>
            <person name="Grigoriev I.V."/>
        </authorList>
    </citation>
    <scope>NUCLEOTIDE SEQUENCE</scope>
    <source>
        <strain evidence="2">CIRM-BRFM 674</strain>
    </source>
</reference>
<sequence length="199" mass="22217">MGWAIHFGIRVPLPEGFPGCVLTGRSPFLAAMWGAPLVTDTCIFALTLWRTLRYKKAHGFSSTIQVILRDGTIYFFAIFSVNLMNCLIYLLVVEDLKAMGASFSQIMTSILISRLQLNLRNSQNEGSNINLPSGQRTLRLSFVKNAPNTSTFFTIGNLGEDMEGSFLDTITERDEVVGTELNPTTYGQRKRRIELNLNA</sequence>
<keyword evidence="3" id="KW-1185">Reference proteome</keyword>
<keyword evidence="1" id="KW-1133">Transmembrane helix</keyword>
<organism evidence="2 3">
    <name type="scientific">Pholiota conissans</name>
    <dbReference type="NCBI Taxonomy" id="109636"/>
    <lineage>
        <taxon>Eukaryota</taxon>
        <taxon>Fungi</taxon>
        <taxon>Dikarya</taxon>
        <taxon>Basidiomycota</taxon>
        <taxon>Agaricomycotina</taxon>
        <taxon>Agaricomycetes</taxon>
        <taxon>Agaricomycetidae</taxon>
        <taxon>Agaricales</taxon>
        <taxon>Agaricineae</taxon>
        <taxon>Strophariaceae</taxon>
        <taxon>Pholiota</taxon>
    </lineage>
</organism>
<dbReference type="Proteomes" id="UP000807469">
    <property type="component" value="Unassembled WGS sequence"/>
</dbReference>
<evidence type="ECO:0000256" key="1">
    <source>
        <dbReference type="SAM" id="Phobius"/>
    </source>
</evidence>
<keyword evidence="1" id="KW-0472">Membrane</keyword>
<protein>
    <submittedName>
        <fullName evidence="2">Uncharacterized protein</fullName>
    </submittedName>
</protein>
<dbReference type="AlphaFoldDB" id="A0A9P5Z3C3"/>
<keyword evidence="1" id="KW-0812">Transmembrane</keyword>
<evidence type="ECO:0000313" key="3">
    <source>
        <dbReference type="Proteomes" id="UP000807469"/>
    </source>
</evidence>
<evidence type="ECO:0000313" key="2">
    <source>
        <dbReference type="EMBL" id="KAF9479520.1"/>
    </source>
</evidence>
<dbReference type="EMBL" id="MU155211">
    <property type="protein sequence ID" value="KAF9479520.1"/>
    <property type="molecule type" value="Genomic_DNA"/>
</dbReference>
<proteinExistence type="predicted"/>
<feature type="transmembrane region" description="Helical" evidence="1">
    <location>
        <begin position="73"/>
        <end position="92"/>
    </location>
</feature>
<feature type="transmembrane region" description="Helical" evidence="1">
    <location>
        <begin position="31"/>
        <end position="52"/>
    </location>
</feature>
<dbReference type="OrthoDB" id="3242376at2759"/>
<accession>A0A9P5Z3C3</accession>